<dbReference type="Proteomes" id="UP000198889">
    <property type="component" value="Unassembled WGS sequence"/>
</dbReference>
<dbReference type="Gene3D" id="1.10.287.860">
    <property type="entry name" value="Nucleotidyltransferase"/>
    <property type="match status" value="1"/>
</dbReference>
<dbReference type="CDD" id="cd05399">
    <property type="entry name" value="NT_Rel-Spo_like"/>
    <property type="match status" value="1"/>
</dbReference>
<reference evidence="4" key="1">
    <citation type="submission" date="2016-10" db="EMBL/GenBank/DDBJ databases">
        <authorList>
            <person name="Varghese N."/>
            <person name="Submissions S."/>
        </authorList>
    </citation>
    <scope>NUCLEOTIDE SEQUENCE [LARGE SCALE GENOMIC DNA]</scope>
    <source>
        <strain evidence="4">CGMCC 1.1761</strain>
    </source>
</reference>
<proteinExistence type="predicted"/>
<dbReference type="GO" id="GO:0015969">
    <property type="term" value="P:guanosine tetraphosphate metabolic process"/>
    <property type="evidence" value="ECO:0007669"/>
    <property type="project" value="InterPro"/>
</dbReference>
<dbReference type="STRING" id="177413.SAMN05660859_0777"/>
<dbReference type="PANTHER" id="PTHR41773:SF1">
    <property type="entry name" value="RELA_SPOT DOMAIN-CONTAINING PROTEIN"/>
    <property type="match status" value="1"/>
</dbReference>
<dbReference type="Pfam" id="PF04607">
    <property type="entry name" value="RelA_SpoT"/>
    <property type="match status" value="1"/>
</dbReference>
<accession>A0A1G4PUF6</accession>
<dbReference type="PANTHER" id="PTHR41773">
    <property type="entry name" value="GTP PYROPHOSPHATASE-RELATED"/>
    <property type="match status" value="1"/>
</dbReference>
<dbReference type="AlphaFoldDB" id="A0A1G4PUF6"/>
<organism evidence="3 4">
    <name type="scientific">Ancylobacter rudongensis</name>
    <dbReference type="NCBI Taxonomy" id="177413"/>
    <lineage>
        <taxon>Bacteria</taxon>
        <taxon>Pseudomonadati</taxon>
        <taxon>Pseudomonadota</taxon>
        <taxon>Alphaproteobacteria</taxon>
        <taxon>Hyphomicrobiales</taxon>
        <taxon>Xanthobacteraceae</taxon>
        <taxon>Ancylobacter</taxon>
    </lineage>
</organism>
<evidence type="ECO:0000313" key="4">
    <source>
        <dbReference type="Proteomes" id="UP000198889"/>
    </source>
</evidence>
<dbReference type="SMART" id="SM00954">
    <property type="entry name" value="RelA_SpoT"/>
    <property type="match status" value="1"/>
</dbReference>
<name>A0A1G4PUF6_9HYPH</name>
<evidence type="ECO:0000259" key="2">
    <source>
        <dbReference type="SMART" id="SM00954"/>
    </source>
</evidence>
<evidence type="ECO:0000256" key="1">
    <source>
        <dbReference type="SAM" id="MobiDB-lite"/>
    </source>
</evidence>
<feature type="region of interest" description="Disordered" evidence="1">
    <location>
        <begin position="1"/>
        <end position="27"/>
    </location>
</feature>
<sequence>MAKKSDSAPPSPPVVTNEDSEGLFEQKKNEFKEHYAKNLPLYSAAEKSFRNLIQQLTDISEVQHPKVISRLKERDECIKKFSLKYRNEAENTESYKISDYITDIIGVRIVCLYETDMPKIENIIKENFDIISITDKTKLLVGDIRTFGYKGVHFDIKLRKDRYVFPEYKRLEGVQVEVQLRSIVQDAWSEIEHKLRYKKQSPPLLQRRVVRLAALFELADQEFSTIRDETERLEAQAQAESKKEEPAKGSALDSFSFLAMMSKFHPNYRFDAQAIDGFVDEIKQMDQNFTLDELSDATAKYRKNVWDYKQHRRSIDVNINPFTEFRHILYAHDKKRFENMLYPNQRRAFLDWLAEQDLAI</sequence>
<dbReference type="InterPro" id="IPR007685">
    <property type="entry name" value="RelA_SpoT"/>
</dbReference>
<gene>
    <name evidence="3" type="ORF">SAMN05660859_0777</name>
</gene>
<dbReference type="Gene3D" id="3.30.460.10">
    <property type="entry name" value="Beta Polymerase, domain 2"/>
    <property type="match status" value="1"/>
</dbReference>
<evidence type="ECO:0000313" key="3">
    <source>
        <dbReference type="EMBL" id="SCW35801.1"/>
    </source>
</evidence>
<dbReference type="SUPFAM" id="SSF81301">
    <property type="entry name" value="Nucleotidyltransferase"/>
    <property type="match status" value="1"/>
</dbReference>
<protein>
    <submittedName>
        <fullName evidence="3">PpGpp synthetase catalytic domain-containing protein (RelA/SpoT-type nucleotidyltranferase)</fullName>
    </submittedName>
</protein>
<dbReference type="EMBL" id="FMTP01000001">
    <property type="protein sequence ID" value="SCW35801.1"/>
    <property type="molecule type" value="Genomic_DNA"/>
</dbReference>
<keyword evidence="4" id="KW-1185">Reference proteome</keyword>
<feature type="domain" description="RelA/SpoT" evidence="2">
    <location>
        <begin position="69"/>
        <end position="203"/>
    </location>
</feature>
<dbReference type="InterPro" id="IPR043519">
    <property type="entry name" value="NT_sf"/>
</dbReference>